<gene>
    <name evidence="1" type="ORF">CCACVL1_11053</name>
</gene>
<reference evidence="1 2" key="1">
    <citation type="submission" date="2013-09" db="EMBL/GenBank/DDBJ databases">
        <title>Corchorus capsularis genome sequencing.</title>
        <authorList>
            <person name="Alam M."/>
            <person name="Haque M.S."/>
            <person name="Islam M.S."/>
            <person name="Emdad E.M."/>
            <person name="Islam M.M."/>
            <person name="Ahmed B."/>
            <person name="Halim A."/>
            <person name="Hossen Q.M.M."/>
            <person name="Hossain M.Z."/>
            <person name="Ahmed R."/>
            <person name="Khan M.M."/>
            <person name="Islam R."/>
            <person name="Rashid M.M."/>
            <person name="Khan S.A."/>
            <person name="Rahman M.S."/>
            <person name="Alam M."/>
        </authorList>
    </citation>
    <scope>NUCLEOTIDE SEQUENCE [LARGE SCALE GENOMIC DNA]</scope>
    <source>
        <strain evidence="2">cv. CVL-1</strain>
        <tissue evidence="1">Whole seedling</tissue>
    </source>
</reference>
<sequence length="34" mass="3704">MGSSSRDVPEATLLQLLNNDPLTVQDEIAYKIDG</sequence>
<protein>
    <submittedName>
        <fullName evidence="1">Uncharacterized protein</fullName>
    </submittedName>
</protein>
<organism evidence="1 2">
    <name type="scientific">Corchorus capsularis</name>
    <name type="common">Jute</name>
    <dbReference type="NCBI Taxonomy" id="210143"/>
    <lineage>
        <taxon>Eukaryota</taxon>
        <taxon>Viridiplantae</taxon>
        <taxon>Streptophyta</taxon>
        <taxon>Embryophyta</taxon>
        <taxon>Tracheophyta</taxon>
        <taxon>Spermatophyta</taxon>
        <taxon>Magnoliopsida</taxon>
        <taxon>eudicotyledons</taxon>
        <taxon>Gunneridae</taxon>
        <taxon>Pentapetalae</taxon>
        <taxon>rosids</taxon>
        <taxon>malvids</taxon>
        <taxon>Malvales</taxon>
        <taxon>Malvaceae</taxon>
        <taxon>Grewioideae</taxon>
        <taxon>Apeibeae</taxon>
        <taxon>Corchorus</taxon>
    </lineage>
</organism>
<comment type="caution">
    <text evidence="1">The sequence shown here is derived from an EMBL/GenBank/DDBJ whole genome shotgun (WGS) entry which is preliminary data.</text>
</comment>
<dbReference type="AlphaFoldDB" id="A0A1R3IN64"/>
<proteinExistence type="predicted"/>
<evidence type="ECO:0000313" key="2">
    <source>
        <dbReference type="Proteomes" id="UP000188268"/>
    </source>
</evidence>
<dbReference type="Gramene" id="OMO84003">
    <property type="protein sequence ID" value="OMO84003"/>
    <property type="gene ID" value="CCACVL1_11053"/>
</dbReference>
<accession>A0A1R3IN64</accession>
<keyword evidence="2" id="KW-1185">Reference proteome</keyword>
<dbReference type="Proteomes" id="UP000188268">
    <property type="component" value="Unassembled WGS sequence"/>
</dbReference>
<evidence type="ECO:0000313" key="1">
    <source>
        <dbReference type="EMBL" id="OMO84003.1"/>
    </source>
</evidence>
<dbReference type="EMBL" id="AWWV01009787">
    <property type="protein sequence ID" value="OMO84003.1"/>
    <property type="molecule type" value="Genomic_DNA"/>
</dbReference>
<name>A0A1R3IN64_COCAP</name>